<evidence type="ECO:0000313" key="2">
    <source>
        <dbReference type="Proteomes" id="UP000315017"/>
    </source>
</evidence>
<dbReference type="KEGG" id="aagg:ETAA8_23130"/>
<keyword evidence="2" id="KW-1185">Reference proteome</keyword>
<name>A0A517YAG3_9BACT</name>
<proteinExistence type="predicted"/>
<accession>A0A517YAG3</accession>
<organism evidence="1 2">
    <name type="scientific">Anatilimnocola aggregata</name>
    <dbReference type="NCBI Taxonomy" id="2528021"/>
    <lineage>
        <taxon>Bacteria</taxon>
        <taxon>Pseudomonadati</taxon>
        <taxon>Planctomycetota</taxon>
        <taxon>Planctomycetia</taxon>
        <taxon>Pirellulales</taxon>
        <taxon>Pirellulaceae</taxon>
        <taxon>Anatilimnocola</taxon>
    </lineage>
</organism>
<dbReference type="AlphaFoldDB" id="A0A517YAG3"/>
<reference evidence="1 2" key="1">
    <citation type="submission" date="2019-02" db="EMBL/GenBank/DDBJ databases">
        <title>Deep-cultivation of Planctomycetes and their phenomic and genomic characterization uncovers novel biology.</title>
        <authorList>
            <person name="Wiegand S."/>
            <person name="Jogler M."/>
            <person name="Boedeker C."/>
            <person name="Pinto D."/>
            <person name="Vollmers J."/>
            <person name="Rivas-Marin E."/>
            <person name="Kohn T."/>
            <person name="Peeters S.H."/>
            <person name="Heuer A."/>
            <person name="Rast P."/>
            <person name="Oberbeckmann S."/>
            <person name="Bunk B."/>
            <person name="Jeske O."/>
            <person name="Meyerdierks A."/>
            <person name="Storesund J.E."/>
            <person name="Kallscheuer N."/>
            <person name="Luecker S."/>
            <person name="Lage O.M."/>
            <person name="Pohl T."/>
            <person name="Merkel B.J."/>
            <person name="Hornburger P."/>
            <person name="Mueller R.-W."/>
            <person name="Bruemmer F."/>
            <person name="Labrenz M."/>
            <person name="Spormann A.M."/>
            <person name="Op den Camp H."/>
            <person name="Overmann J."/>
            <person name="Amann R."/>
            <person name="Jetten M.S.M."/>
            <person name="Mascher T."/>
            <person name="Medema M.H."/>
            <person name="Devos D.P."/>
            <person name="Kaster A.-K."/>
            <person name="Ovreas L."/>
            <person name="Rohde M."/>
            <person name="Galperin M.Y."/>
            <person name="Jogler C."/>
        </authorList>
    </citation>
    <scope>NUCLEOTIDE SEQUENCE [LARGE SCALE GENOMIC DNA]</scope>
    <source>
        <strain evidence="1 2">ETA_A8</strain>
    </source>
</reference>
<gene>
    <name evidence="1" type="ORF">ETAA8_23130</name>
</gene>
<dbReference type="Proteomes" id="UP000315017">
    <property type="component" value="Chromosome"/>
</dbReference>
<evidence type="ECO:0000313" key="1">
    <source>
        <dbReference type="EMBL" id="QDU27227.1"/>
    </source>
</evidence>
<protein>
    <submittedName>
        <fullName evidence="1">Uncharacterized protein</fullName>
    </submittedName>
</protein>
<dbReference type="EMBL" id="CP036274">
    <property type="protein sequence ID" value="QDU27227.1"/>
    <property type="molecule type" value="Genomic_DNA"/>
</dbReference>
<sequence>MVRAALARTRHLARLLPGATFASDLYFQSLATAARMRSPIFMEILLMTQCELETAISQATGEDLHEIRRRGFSIVPEFEVDFDSEPSSPQFVDWDALERERRHPDSLVPSGWGF</sequence>